<dbReference type="GO" id="GO:0005737">
    <property type="term" value="C:cytoplasm"/>
    <property type="evidence" value="ECO:0007669"/>
    <property type="project" value="TreeGrafter"/>
</dbReference>
<comment type="cofactor">
    <cofactor evidence="2">
        <name>Mn(2+)</name>
        <dbReference type="ChEBI" id="CHEBI:29035"/>
    </cofactor>
</comment>
<evidence type="ECO:0000256" key="1">
    <source>
        <dbReference type="ARBA" id="ARBA00001638"/>
    </source>
</evidence>
<feature type="domain" description="HD/PDEase" evidence="8">
    <location>
        <begin position="37"/>
        <end position="149"/>
    </location>
</feature>
<evidence type="ECO:0000256" key="6">
    <source>
        <dbReference type="ARBA" id="ARBA00022723"/>
    </source>
</evidence>
<evidence type="ECO:0000256" key="7">
    <source>
        <dbReference type="ARBA" id="ARBA00022801"/>
    </source>
</evidence>
<name>A0A1G2RL97_9BACT</name>
<proteinExistence type="predicted"/>
<comment type="catalytic activity">
    <reaction evidence="1">
        <text>a 2'-deoxyribonucleoside 5'-phosphate + H2O = a 2'-deoxyribonucleoside + phosphate</text>
        <dbReference type="Rhea" id="RHEA:36167"/>
        <dbReference type="ChEBI" id="CHEBI:15377"/>
        <dbReference type="ChEBI" id="CHEBI:18274"/>
        <dbReference type="ChEBI" id="CHEBI:43474"/>
        <dbReference type="ChEBI" id="CHEBI:65317"/>
        <dbReference type="EC" id="3.1.3.89"/>
    </reaction>
</comment>
<dbReference type="PANTHER" id="PTHR11845:SF13">
    <property type="entry name" value="5'-DEOXYNUCLEOTIDASE HDDC2"/>
    <property type="match status" value="1"/>
</dbReference>
<dbReference type="GO" id="GO:0002953">
    <property type="term" value="F:5'-deoxynucleotidase activity"/>
    <property type="evidence" value="ECO:0007669"/>
    <property type="project" value="UniProtKB-EC"/>
</dbReference>
<evidence type="ECO:0000256" key="4">
    <source>
        <dbReference type="ARBA" id="ARBA00011738"/>
    </source>
</evidence>
<evidence type="ECO:0000313" key="10">
    <source>
        <dbReference type="Proteomes" id="UP000176917"/>
    </source>
</evidence>
<dbReference type="InterPro" id="IPR003607">
    <property type="entry name" value="HD/PDEase_dom"/>
</dbReference>
<comment type="cofactor">
    <cofactor evidence="3">
        <name>Co(2+)</name>
        <dbReference type="ChEBI" id="CHEBI:48828"/>
    </cofactor>
</comment>
<keyword evidence="7" id="KW-0378">Hydrolase</keyword>
<gene>
    <name evidence="9" type="ORF">A3B24_00320</name>
</gene>
<protein>
    <recommendedName>
        <fullName evidence="5">5'-deoxynucleotidase</fullName>
        <ecNumber evidence="5">3.1.3.89</ecNumber>
    </recommendedName>
</protein>
<dbReference type="SMART" id="SM00471">
    <property type="entry name" value="HDc"/>
    <property type="match status" value="1"/>
</dbReference>
<evidence type="ECO:0000313" key="9">
    <source>
        <dbReference type="EMBL" id="OHA73620.1"/>
    </source>
</evidence>
<dbReference type="PANTHER" id="PTHR11845">
    <property type="entry name" value="5'-DEOXYNUCLEOTIDASE HDDC2"/>
    <property type="match status" value="1"/>
</dbReference>
<comment type="subunit">
    <text evidence="4">Homodimer.</text>
</comment>
<sequence>MAKNNKRNIYSKIADFVYETGIHSKTPRSGLWFLGSGSQSVAEHLFHTAMIAYTLTYLEPRADKHKVMLMALFHDIGEGRTSDHNYVHQRYGRLAEAKAVKDISQSVPFGREILDLFKEEEERKTLEAKLVKDADQLEWISTLRGEEVKGNAKTRSWIQIALKRIKTAAGKKLGKALVEIHPDSWWFDAKDKWFIDRKDKDREWKRKKT</sequence>
<reference evidence="9 10" key="1">
    <citation type="journal article" date="2016" name="Nat. Commun.">
        <title>Thousands of microbial genomes shed light on interconnected biogeochemical processes in an aquifer system.</title>
        <authorList>
            <person name="Anantharaman K."/>
            <person name="Brown C.T."/>
            <person name="Hug L.A."/>
            <person name="Sharon I."/>
            <person name="Castelle C.J."/>
            <person name="Probst A.J."/>
            <person name="Thomas B.C."/>
            <person name="Singh A."/>
            <person name="Wilkins M.J."/>
            <person name="Karaoz U."/>
            <person name="Brodie E.L."/>
            <person name="Williams K.H."/>
            <person name="Hubbard S.S."/>
            <person name="Banfield J.F."/>
        </authorList>
    </citation>
    <scope>NUCLEOTIDE SEQUENCE [LARGE SCALE GENOMIC DNA]</scope>
</reference>
<evidence type="ECO:0000256" key="2">
    <source>
        <dbReference type="ARBA" id="ARBA00001936"/>
    </source>
</evidence>
<evidence type="ECO:0000259" key="8">
    <source>
        <dbReference type="SMART" id="SM00471"/>
    </source>
</evidence>
<dbReference type="Pfam" id="PF13023">
    <property type="entry name" value="HD_3"/>
    <property type="match status" value="1"/>
</dbReference>
<dbReference type="EC" id="3.1.3.89" evidence="5"/>
<dbReference type="Proteomes" id="UP000176917">
    <property type="component" value="Unassembled WGS sequence"/>
</dbReference>
<dbReference type="SUPFAM" id="SSF109604">
    <property type="entry name" value="HD-domain/PDEase-like"/>
    <property type="match status" value="1"/>
</dbReference>
<keyword evidence="6" id="KW-0479">Metal-binding</keyword>
<comment type="caution">
    <text evidence="9">The sequence shown here is derived from an EMBL/GenBank/DDBJ whole genome shotgun (WGS) entry which is preliminary data.</text>
</comment>
<dbReference type="GO" id="GO:0046872">
    <property type="term" value="F:metal ion binding"/>
    <property type="evidence" value="ECO:0007669"/>
    <property type="project" value="UniProtKB-KW"/>
</dbReference>
<dbReference type="AlphaFoldDB" id="A0A1G2RL97"/>
<dbReference type="InterPro" id="IPR006674">
    <property type="entry name" value="HD_domain"/>
</dbReference>
<dbReference type="EMBL" id="MHUG01000010">
    <property type="protein sequence ID" value="OHA73620.1"/>
    <property type="molecule type" value="Genomic_DNA"/>
</dbReference>
<dbReference type="Gene3D" id="1.10.3210.10">
    <property type="entry name" value="Hypothetical protein af1432"/>
    <property type="match status" value="1"/>
</dbReference>
<dbReference type="STRING" id="1802461.A3B24_00320"/>
<accession>A0A1G2RL97</accession>
<organism evidence="9 10">
    <name type="scientific">Candidatus Wildermuthbacteria bacterium RIFCSPLOWO2_01_FULL_48_16</name>
    <dbReference type="NCBI Taxonomy" id="1802461"/>
    <lineage>
        <taxon>Bacteria</taxon>
        <taxon>Candidatus Wildermuthiibacteriota</taxon>
    </lineage>
</organism>
<evidence type="ECO:0000256" key="3">
    <source>
        <dbReference type="ARBA" id="ARBA00001941"/>
    </source>
</evidence>
<dbReference type="InterPro" id="IPR039356">
    <property type="entry name" value="YfbR/HDDC2"/>
</dbReference>
<dbReference type="CDD" id="cd00077">
    <property type="entry name" value="HDc"/>
    <property type="match status" value="1"/>
</dbReference>
<evidence type="ECO:0000256" key="5">
    <source>
        <dbReference type="ARBA" id="ARBA00012964"/>
    </source>
</evidence>